<dbReference type="Gene3D" id="3.30.70.1060">
    <property type="entry name" value="Dimeric alpha+beta barrel"/>
    <property type="match status" value="1"/>
</dbReference>
<keyword evidence="4" id="KW-1185">Reference proteome</keyword>
<organism evidence="3 4">
    <name type="scientific">Pseudolysinimonas kribbensis</name>
    <dbReference type="NCBI Taxonomy" id="433641"/>
    <lineage>
        <taxon>Bacteria</taxon>
        <taxon>Bacillati</taxon>
        <taxon>Actinomycetota</taxon>
        <taxon>Actinomycetes</taxon>
        <taxon>Micrococcales</taxon>
        <taxon>Microbacteriaceae</taxon>
        <taxon>Pseudolysinimonas</taxon>
    </lineage>
</organism>
<dbReference type="Pfam" id="PF03795">
    <property type="entry name" value="YCII"/>
    <property type="match status" value="1"/>
</dbReference>
<feature type="domain" description="YCII-related" evidence="2">
    <location>
        <begin position="6"/>
        <end position="109"/>
    </location>
</feature>
<protein>
    <recommendedName>
        <fullName evidence="2">YCII-related domain-containing protein</fullName>
    </recommendedName>
</protein>
<accession>A0ABQ6K3V0</accession>
<name>A0ABQ6K3V0_9MICO</name>
<evidence type="ECO:0000259" key="2">
    <source>
        <dbReference type="Pfam" id="PF03795"/>
    </source>
</evidence>
<evidence type="ECO:0000313" key="3">
    <source>
        <dbReference type="EMBL" id="GMA95307.1"/>
    </source>
</evidence>
<evidence type="ECO:0000256" key="1">
    <source>
        <dbReference type="ARBA" id="ARBA00007689"/>
    </source>
</evidence>
<comment type="similarity">
    <text evidence="1">Belongs to the YciI family.</text>
</comment>
<dbReference type="EMBL" id="BSVB01000001">
    <property type="protein sequence ID" value="GMA95307.1"/>
    <property type="molecule type" value="Genomic_DNA"/>
</dbReference>
<proteinExistence type="inferred from homology"/>
<dbReference type="Proteomes" id="UP001157034">
    <property type="component" value="Unassembled WGS sequence"/>
</dbReference>
<gene>
    <name evidence="3" type="ORF">GCM10025881_21310</name>
</gene>
<sequence>MTDNQYLLLYTTAPDGEPWSAESDDIADWLDTVDPTGIRIFGERLTTPSDARMVTKRAGAVAVSDGPFAEYTEWFVGFDLITAPDLAAATEIGSRHPCARFGRVIVLPLMEPIEGREKLEETIRAREDAAAV</sequence>
<evidence type="ECO:0000313" key="4">
    <source>
        <dbReference type="Proteomes" id="UP001157034"/>
    </source>
</evidence>
<dbReference type="RefSeq" id="WP_284254088.1">
    <property type="nucleotide sequence ID" value="NZ_BAAAQO010000002.1"/>
</dbReference>
<reference evidence="4" key="1">
    <citation type="journal article" date="2019" name="Int. J. Syst. Evol. Microbiol.">
        <title>The Global Catalogue of Microorganisms (GCM) 10K type strain sequencing project: providing services to taxonomists for standard genome sequencing and annotation.</title>
        <authorList>
            <consortium name="The Broad Institute Genomics Platform"/>
            <consortium name="The Broad Institute Genome Sequencing Center for Infectious Disease"/>
            <person name="Wu L."/>
            <person name="Ma J."/>
        </authorList>
    </citation>
    <scope>NUCLEOTIDE SEQUENCE [LARGE SCALE GENOMIC DNA]</scope>
    <source>
        <strain evidence="4">NBRC 108894</strain>
    </source>
</reference>
<dbReference type="InterPro" id="IPR011008">
    <property type="entry name" value="Dimeric_a/b-barrel"/>
</dbReference>
<dbReference type="SUPFAM" id="SSF54909">
    <property type="entry name" value="Dimeric alpha+beta barrel"/>
    <property type="match status" value="1"/>
</dbReference>
<comment type="caution">
    <text evidence="3">The sequence shown here is derived from an EMBL/GenBank/DDBJ whole genome shotgun (WGS) entry which is preliminary data.</text>
</comment>
<dbReference type="InterPro" id="IPR005545">
    <property type="entry name" value="YCII"/>
</dbReference>